<dbReference type="Pfam" id="PF01934">
    <property type="entry name" value="HepT-like"/>
    <property type="match status" value="1"/>
</dbReference>
<protein>
    <submittedName>
        <fullName evidence="7">DUF86 domain-containing protein</fullName>
    </submittedName>
</protein>
<comment type="caution">
    <text evidence="7">The sequence shown here is derived from an EMBL/GenBank/DDBJ whole genome shotgun (WGS) entry which is preliminary data.</text>
</comment>
<comment type="similarity">
    <text evidence="6">Belongs to the HepT RNase toxin family.</text>
</comment>
<dbReference type="GO" id="GO:0110001">
    <property type="term" value="C:toxin-antitoxin complex"/>
    <property type="evidence" value="ECO:0007669"/>
    <property type="project" value="InterPro"/>
</dbReference>
<dbReference type="EMBL" id="RKMH01000002">
    <property type="protein sequence ID" value="RPA65863.1"/>
    <property type="molecule type" value="Genomic_DNA"/>
</dbReference>
<dbReference type="InterPro" id="IPR037038">
    <property type="entry name" value="HepT-like_sf"/>
</dbReference>
<keyword evidence="1" id="KW-0597">Phosphoprotein</keyword>
<evidence type="ECO:0000256" key="1">
    <source>
        <dbReference type="ARBA" id="ARBA00022553"/>
    </source>
</evidence>
<dbReference type="PANTHER" id="PTHR34139">
    <property type="entry name" value="UPF0331 PROTEIN MJ0127"/>
    <property type="match status" value="1"/>
</dbReference>
<dbReference type="GO" id="GO:0004540">
    <property type="term" value="F:RNA nuclease activity"/>
    <property type="evidence" value="ECO:0007669"/>
    <property type="project" value="InterPro"/>
</dbReference>
<name>A0A3N4GSB1_9ACTN</name>
<evidence type="ECO:0000313" key="8">
    <source>
        <dbReference type="Proteomes" id="UP000267536"/>
    </source>
</evidence>
<evidence type="ECO:0000256" key="6">
    <source>
        <dbReference type="ARBA" id="ARBA00024207"/>
    </source>
</evidence>
<keyword evidence="8" id="KW-1185">Reference proteome</keyword>
<keyword evidence="2" id="KW-1277">Toxin-antitoxin system</keyword>
<dbReference type="Gene3D" id="1.20.120.580">
    <property type="entry name" value="bsu32300-like"/>
    <property type="match status" value="1"/>
</dbReference>
<dbReference type="InterPro" id="IPR008201">
    <property type="entry name" value="HepT-like"/>
</dbReference>
<dbReference type="OrthoDB" id="159782at2"/>
<dbReference type="InterPro" id="IPR051813">
    <property type="entry name" value="HepT_RNase_toxin"/>
</dbReference>
<gene>
    <name evidence="7" type="ORF">EF294_03755</name>
</gene>
<sequence length="132" mass="14607">MSPSPSSTALKMSTRPDNRPAAYVWDALTAARNARLILAEVSLDGYVGNLLLESATERQMEIIGEALRNLRRVDEDLADRIPHVHKIIGMRNVLVHGYVQVDSLIVWTAATTDVSELIPVLDALLGEFEKEL</sequence>
<dbReference type="PANTHER" id="PTHR34139:SF1">
    <property type="entry name" value="RNASE MJ1380-RELATED"/>
    <property type="match status" value="1"/>
</dbReference>
<dbReference type="GO" id="GO:0016787">
    <property type="term" value="F:hydrolase activity"/>
    <property type="evidence" value="ECO:0007669"/>
    <property type="project" value="UniProtKB-KW"/>
</dbReference>
<organism evidence="7 8">
    <name type="scientific">Gordonia oryzae</name>
    <dbReference type="NCBI Taxonomy" id="2487349"/>
    <lineage>
        <taxon>Bacteria</taxon>
        <taxon>Bacillati</taxon>
        <taxon>Actinomycetota</taxon>
        <taxon>Actinomycetes</taxon>
        <taxon>Mycobacteriales</taxon>
        <taxon>Gordoniaceae</taxon>
        <taxon>Gordonia</taxon>
    </lineage>
</organism>
<evidence type="ECO:0000313" key="7">
    <source>
        <dbReference type="EMBL" id="RPA65863.1"/>
    </source>
</evidence>
<dbReference type="GO" id="GO:0000166">
    <property type="term" value="F:nucleotide binding"/>
    <property type="evidence" value="ECO:0007669"/>
    <property type="project" value="UniProtKB-KW"/>
</dbReference>
<reference evidence="7 8" key="1">
    <citation type="submission" date="2018-11" db="EMBL/GenBank/DDBJ databases">
        <title>Draft genome sequence of Gordonia sp. RS15-1S isolated from rice stems.</title>
        <authorList>
            <person name="Muangham S."/>
        </authorList>
    </citation>
    <scope>NUCLEOTIDE SEQUENCE [LARGE SCALE GENOMIC DNA]</scope>
    <source>
        <strain evidence="7 8">RS15-1S</strain>
    </source>
</reference>
<proteinExistence type="inferred from homology"/>
<keyword evidence="3" id="KW-0540">Nuclease</keyword>
<keyword evidence="4" id="KW-0547">Nucleotide-binding</keyword>
<dbReference type="AlphaFoldDB" id="A0A3N4GSB1"/>
<evidence type="ECO:0000256" key="2">
    <source>
        <dbReference type="ARBA" id="ARBA00022649"/>
    </source>
</evidence>
<evidence type="ECO:0000256" key="5">
    <source>
        <dbReference type="ARBA" id="ARBA00022801"/>
    </source>
</evidence>
<dbReference type="Proteomes" id="UP000267536">
    <property type="component" value="Unassembled WGS sequence"/>
</dbReference>
<evidence type="ECO:0000256" key="4">
    <source>
        <dbReference type="ARBA" id="ARBA00022741"/>
    </source>
</evidence>
<evidence type="ECO:0000256" key="3">
    <source>
        <dbReference type="ARBA" id="ARBA00022722"/>
    </source>
</evidence>
<keyword evidence="5" id="KW-0378">Hydrolase</keyword>
<accession>A0A3N4GSB1</accession>